<gene>
    <name evidence="2" type="ORF">V1633_32085</name>
</gene>
<dbReference type="CDD" id="cd02440">
    <property type="entry name" value="AdoMet_MTases"/>
    <property type="match status" value="1"/>
</dbReference>
<dbReference type="InterPro" id="IPR013217">
    <property type="entry name" value="Methyltransf_12"/>
</dbReference>
<dbReference type="RefSeq" id="WP_331218067.1">
    <property type="nucleotide sequence ID" value="NZ_JAZGQK010000034.1"/>
</dbReference>
<sequence>MAVIRAYYGAAPWRLDQPDGLWLDGAMTHGFDDVTRERMARIAANWDERTPIHAASRFYDVGGRDPADWFADHEWEDLGDLAGRDVLHLQCHLGTETAAFARRGARTVGLDLSGAAVDTARRIAADAGLEIEYVRANVYDARAALAGRRFDVVYTGKGALCYLPDLDRWAQVIAGLLRPGGRVYVVEFHPVLTSLGLVPAGPDERDLLLRNDYLGGRGAIELDATYTYTDGPALREATVSYEWAHGLGEVVTALAGAGIGVRRLRESDEIPWPRWPQMTRTERGWWRLPESAPRIPLLYAVLGTR</sequence>
<dbReference type="InterPro" id="IPR029063">
    <property type="entry name" value="SAM-dependent_MTases_sf"/>
</dbReference>
<reference evidence="2 3" key="1">
    <citation type="submission" date="2024-01" db="EMBL/GenBank/DDBJ databases">
        <title>Genome insights into Plantactinospora sonchi sp. nov.</title>
        <authorList>
            <person name="Wang L."/>
        </authorList>
    </citation>
    <scope>NUCLEOTIDE SEQUENCE [LARGE SCALE GENOMIC DNA]</scope>
    <source>
        <strain evidence="2 3">NEAU-QY2</strain>
    </source>
</reference>
<dbReference type="GO" id="GO:0032259">
    <property type="term" value="P:methylation"/>
    <property type="evidence" value="ECO:0007669"/>
    <property type="project" value="UniProtKB-KW"/>
</dbReference>
<keyword evidence="2" id="KW-0808">Transferase</keyword>
<feature type="domain" description="Methyltransferase type 12" evidence="1">
    <location>
        <begin position="87"/>
        <end position="183"/>
    </location>
</feature>
<protein>
    <submittedName>
        <fullName evidence="2">Class I SAM-dependent methyltransferase</fullName>
        <ecNumber evidence="2">2.1.-.-</ecNumber>
    </submittedName>
</protein>
<name>A0ABU7S2U5_9ACTN</name>
<dbReference type="GO" id="GO:0008168">
    <property type="term" value="F:methyltransferase activity"/>
    <property type="evidence" value="ECO:0007669"/>
    <property type="project" value="UniProtKB-KW"/>
</dbReference>
<keyword evidence="3" id="KW-1185">Reference proteome</keyword>
<dbReference type="PANTHER" id="PTHR43861">
    <property type="entry name" value="TRANS-ACONITATE 2-METHYLTRANSFERASE-RELATED"/>
    <property type="match status" value="1"/>
</dbReference>
<accession>A0ABU7S2U5</accession>
<evidence type="ECO:0000313" key="2">
    <source>
        <dbReference type="EMBL" id="MEE6263130.1"/>
    </source>
</evidence>
<dbReference type="EC" id="2.1.-.-" evidence="2"/>
<comment type="caution">
    <text evidence="2">The sequence shown here is derived from an EMBL/GenBank/DDBJ whole genome shotgun (WGS) entry which is preliminary data.</text>
</comment>
<dbReference type="EMBL" id="JAZGQK010000034">
    <property type="protein sequence ID" value="MEE6263130.1"/>
    <property type="molecule type" value="Genomic_DNA"/>
</dbReference>
<organism evidence="2 3">
    <name type="scientific">Plantactinospora sonchi</name>
    <dbReference type="NCBI Taxonomy" id="1544735"/>
    <lineage>
        <taxon>Bacteria</taxon>
        <taxon>Bacillati</taxon>
        <taxon>Actinomycetota</taxon>
        <taxon>Actinomycetes</taxon>
        <taxon>Micromonosporales</taxon>
        <taxon>Micromonosporaceae</taxon>
        <taxon>Plantactinospora</taxon>
    </lineage>
</organism>
<evidence type="ECO:0000259" key="1">
    <source>
        <dbReference type="Pfam" id="PF08242"/>
    </source>
</evidence>
<dbReference type="Pfam" id="PF08242">
    <property type="entry name" value="Methyltransf_12"/>
    <property type="match status" value="1"/>
</dbReference>
<dbReference type="Gene3D" id="3.40.50.150">
    <property type="entry name" value="Vaccinia Virus protein VP39"/>
    <property type="match status" value="1"/>
</dbReference>
<evidence type="ECO:0000313" key="3">
    <source>
        <dbReference type="Proteomes" id="UP001332243"/>
    </source>
</evidence>
<dbReference type="SUPFAM" id="SSF53335">
    <property type="entry name" value="S-adenosyl-L-methionine-dependent methyltransferases"/>
    <property type="match status" value="1"/>
</dbReference>
<keyword evidence="2" id="KW-0489">Methyltransferase</keyword>
<dbReference type="Proteomes" id="UP001332243">
    <property type="component" value="Unassembled WGS sequence"/>
</dbReference>
<proteinExistence type="predicted"/>